<dbReference type="EMBL" id="CAJNOR010006137">
    <property type="protein sequence ID" value="CAF1586850.1"/>
    <property type="molecule type" value="Genomic_DNA"/>
</dbReference>
<keyword evidence="4" id="KW-1185">Reference proteome</keyword>
<feature type="region of interest" description="Disordered" evidence="1">
    <location>
        <begin position="136"/>
        <end position="182"/>
    </location>
</feature>
<organism evidence="3 4">
    <name type="scientific">Adineta ricciae</name>
    <name type="common">Rotifer</name>
    <dbReference type="NCBI Taxonomy" id="249248"/>
    <lineage>
        <taxon>Eukaryota</taxon>
        <taxon>Metazoa</taxon>
        <taxon>Spiralia</taxon>
        <taxon>Gnathifera</taxon>
        <taxon>Rotifera</taxon>
        <taxon>Eurotatoria</taxon>
        <taxon>Bdelloidea</taxon>
        <taxon>Adinetida</taxon>
        <taxon>Adinetidae</taxon>
        <taxon>Adineta</taxon>
    </lineage>
</organism>
<evidence type="ECO:0000313" key="3">
    <source>
        <dbReference type="EMBL" id="CAF1586850.1"/>
    </source>
</evidence>
<dbReference type="AlphaFoldDB" id="A0A815ZPF9"/>
<sequence>MMTISTHNQKLNLWKHDYFNQTIKNVNHNATKSQLEHERDACEEELYRLRFGIENLLNNRTPNGSKFQRQEKFSNFFRKIADRIAGLNSRFRENFLKDFQIRYITFVGTNTNSWFDPCCSPCCRRWRRYRHNNDADHNHNNKNFDSSQHSTPAHSDSFVSTSTSRSPSVSSQYTDTNTNYDDDDLKHGVEKLVIQNNPSVANLLRSNEINDPVYNSMLVKILEAKALDCLCAGYSKQNTQKQIENALLDINKRAAQQPLKSNSVTPSPSLSSSSVLSDLQTPNENQPDSTPSSPGKSLPSAKPETKTKSNLNGGVEAPRKKSNVAVNKAKTAKPKKSKKKNRSSSKRSRQSSSKSKRSKKTSSSRRKRSRSNKKRSSSKSKKKSASRPSSKNKRSNKSKSRSGAPKKTKKKKSKGRSKSNNHMNNHSSISSSIKSIYPQLYEHMYQYRYLPCQALFSKDISEN</sequence>
<evidence type="ECO:0000313" key="4">
    <source>
        <dbReference type="Proteomes" id="UP000663828"/>
    </source>
</evidence>
<gene>
    <name evidence="2" type="ORF">EDS130_LOCUS11031</name>
    <name evidence="3" type="ORF">XAT740_LOCUS46118</name>
</gene>
<feature type="compositionally biased region" description="Low complexity" evidence="1">
    <location>
        <begin position="261"/>
        <end position="277"/>
    </location>
</feature>
<protein>
    <submittedName>
        <fullName evidence="3">Uncharacterized protein</fullName>
    </submittedName>
</protein>
<dbReference type="EMBL" id="CAJNOJ010000039">
    <property type="protein sequence ID" value="CAF0925985.1"/>
    <property type="molecule type" value="Genomic_DNA"/>
</dbReference>
<feature type="compositionally biased region" description="Polar residues" evidence="1">
    <location>
        <begin position="278"/>
        <end position="295"/>
    </location>
</feature>
<name>A0A815ZPF9_ADIRI</name>
<reference evidence="3" key="1">
    <citation type="submission" date="2021-02" db="EMBL/GenBank/DDBJ databases">
        <authorList>
            <person name="Nowell W R."/>
        </authorList>
    </citation>
    <scope>NUCLEOTIDE SEQUENCE</scope>
</reference>
<dbReference type="Proteomes" id="UP000663828">
    <property type="component" value="Unassembled WGS sequence"/>
</dbReference>
<dbReference type="Proteomes" id="UP000663852">
    <property type="component" value="Unassembled WGS sequence"/>
</dbReference>
<feature type="compositionally biased region" description="Basic residues" evidence="1">
    <location>
        <begin position="330"/>
        <end position="419"/>
    </location>
</feature>
<proteinExistence type="predicted"/>
<feature type="compositionally biased region" description="Low complexity" evidence="1">
    <location>
        <begin position="155"/>
        <end position="179"/>
    </location>
</feature>
<dbReference type="OrthoDB" id="10071070at2759"/>
<feature type="compositionally biased region" description="Low complexity" evidence="1">
    <location>
        <begin position="420"/>
        <end position="431"/>
    </location>
</feature>
<evidence type="ECO:0000313" key="2">
    <source>
        <dbReference type="EMBL" id="CAF0925985.1"/>
    </source>
</evidence>
<comment type="caution">
    <text evidence="3">The sequence shown here is derived from an EMBL/GenBank/DDBJ whole genome shotgun (WGS) entry which is preliminary data.</text>
</comment>
<accession>A0A815ZPF9</accession>
<feature type="region of interest" description="Disordered" evidence="1">
    <location>
        <begin position="257"/>
        <end position="431"/>
    </location>
</feature>
<evidence type="ECO:0000256" key="1">
    <source>
        <dbReference type="SAM" id="MobiDB-lite"/>
    </source>
</evidence>